<dbReference type="GO" id="GO:0005737">
    <property type="term" value="C:cytoplasm"/>
    <property type="evidence" value="ECO:0007669"/>
    <property type="project" value="UniProtKB-SubCell"/>
</dbReference>
<keyword evidence="18" id="KW-0234">DNA repair</keyword>
<evidence type="ECO:0000259" key="24">
    <source>
        <dbReference type="PROSITE" id="PS50967"/>
    </source>
</evidence>
<dbReference type="GO" id="GO:0005730">
    <property type="term" value="C:nucleolus"/>
    <property type="evidence" value="ECO:0007669"/>
    <property type="project" value="UniProtKB-SubCell"/>
</dbReference>
<comment type="subcellular location">
    <subcellularLocation>
        <location evidence="2">Cytoplasm</location>
    </subcellularLocation>
    <subcellularLocation>
        <location evidence="3">Nucleus</location>
        <location evidence="3">Nucleolus</location>
    </subcellularLocation>
    <subcellularLocation>
        <location evidence="4">Nucleus</location>
        <location evidence="4">Nucleoplasm</location>
    </subcellularLocation>
</comment>
<organism evidence="25 26">
    <name type="scientific">Bucco capensis</name>
    <name type="common">collared puffbird</name>
    <dbReference type="NCBI Taxonomy" id="135168"/>
    <lineage>
        <taxon>Eukaryota</taxon>
        <taxon>Metazoa</taxon>
        <taxon>Chordata</taxon>
        <taxon>Craniata</taxon>
        <taxon>Vertebrata</taxon>
        <taxon>Euteleostomi</taxon>
        <taxon>Archelosauria</taxon>
        <taxon>Archosauria</taxon>
        <taxon>Dinosauria</taxon>
        <taxon>Saurischia</taxon>
        <taxon>Theropoda</taxon>
        <taxon>Coelurosauria</taxon>
        <taxon>Aves</taxon>
        <taxon>Neognathae</taxon>
        <taxon>Neoaves</taxon>
        <taxon>Telluraves</taxon>
        <taxon>Coraciimorphae</taxon>
        <taxon>Piciformes</taxon>
        <taxon>Bucconidae</taxon>
        <taxon>Bucco</taxon>
    </lineage>
</organism>
<dbReference type="GO" id="GO:0071040">
    <property type="term" value="P:nuclear polyadenylation-dependent antisense transcript catabolic process"/>
    <property type="evidence" value="ECO:0007669"/>
    <property type="project" value="TreeGrafter"/>
</dbReference>
<reference evidence="25 26" key="1">
    <citation type="submission" date="2019-09" db="EMBL/GenBank/DDBJ databases">
        <title>Bird 10,000 Genomes (B10K) Project - Family phase.</title>
        <authorList>
            <person name="Zhang G."/>
        </authorList>
    </citation>
    <scope>NUCLEOTIDE SEQUENCE [LARGE SCALE GENOMIC DNA]</scope>
    <source>
        <strain evidence="25">B10K-DU-001-16</strain>
        <tissue evidence="25">Muscle</tissue>
    </source>
</reference>
<evidence type="ECO:0000256" key="4">
    <source>
        <dbReference type="ARBA" id="ARBA00004642"/>
    </source>
</evidence>
<evidence type="ECO:0000256" key="22">
    <source>
        <dbReference type="ARBA" id="ARBA00070703"/>
    </source>
</evidence>
<feature type="compositionally biased region" description="Basic and acidic residues" evidence="23">
    <location>
        <begin position="753"/>
        <end position="763"/>
    </location>
</feature>
<keyword evidence="15" id="KW-0460">Magnesium</keyword>
<dbReference type="GO" id="GO:0071036">
    <property type="term" value="P:nuclear polyadenylation-dependent snoRNA catabolic process"/>
    <property type="evidence" value="ECO:0007669"/>
    <property type="project" value="TreeGrafter"/>
</dbReference>
<keyword evidence="7" id="KW-0698">rRNA processing</keyword>
<evidence type="ECO:0000256" key="7">
    <source>
        <dbReference type="ARBA" id="ARBA00022552"/>
    </source>
</evidence>
<dbReference type="GO" id="GO:0071044">
    <property type="term" value="P:histone mRNA catabolic process"/>
    <property type="evidence" value="ECO:0007669"/>
    <property type="project" value="TreeGrafter"/>
</dbReference>
<evidence type="ECO:0000256" key="19">
    <source>
        <dbReference type="ARBA" id="ARBA00023242"/>
    </source>
</evidence>
<evidence type="ECO:0000256" key="9">
    <source>
        <dbReference type="ARBA" id="ARBA00022722"/>
    </source>
</evidence>
<dbReference type="Pfam" id="PF00570">
    <property type="entry name" value="HRDC"/>
    <property type="match status" value="1"/>
</dbReference>
<keyword evidence="17" id="KW-0694">RNA-binding</keyword>
<dbReference type="PANTHER" id="PTHR12124:SF47">
    <property type="entry name" value="EXOSOME COMPONENT 10"/>
    <property type="match status" value="1"/>
</dbReference>
<evidence type="ECO:0000256" key="8">
    <source>
        <dbReference type="ARBA" id="ARBA00022553"/>
    </source>
</evidence>
<evidence type="ECO:0000256" key="18">
    <source>
        <dbReference type="ARBA" id="ARBA00023204"/>
    </source>
</evidence>
<dbReference type="Gene3D" id="3.30.420.10">
    <property type="entry name" value="Ribonuclease H-like superfamily/Ribonuclease H"/>
    <property type="match status" value="1"/>
</dbReference>
<dbReference type="Gene3D" id="1.10.150.80">
    <property type="entry name" value="HRDC domain"/>
    <property type="match status" value="1"/>
</dbReference>
<feature type="non-terminal residue" evidence="25">
    <location>
        <position position="907"/>
    </location>
</feature>
<dbReference type="GO" id="GO:0005654">
    <property type="term" value="C:nucleoplasm"/>
    <property type="evidence" value="ECO:0007669"/>
    <property type="project" value="UniProtKB-SubCell"/>
</dbReference>
<dbReference type="InterPro" id="IPR002562">
    <property type="entry name" value="3'-5'_exonuclease_dom"/>
</dbReference>
<keyword evidence="12" id="KW-0378">Hydrolase</keyword>
<dbReference type="SUPFAM" id="SSF53098">
    <property type="entry name" value="Ribonuclease H-like"/>
    <property type="match status" value="1"/>
</dbReference>
<proteinExistence type="inferred from homology"/>
<dbReference type="InterPro" id="IPR012337">
    <property type="entry name" value="RNaseH-like_sf"/>
</dbReference>
<dbReference type="FunFam" id="1.10.150.80:FF:000001">
    <property type="entry name" value="Putative exosome component 10"/>
    <property type="match status" value="1"/>
</dbReference>
<dbReference type="GO" id="GO:0071051">
    <property type="term" value="P:poly(A)-dependent snoRNA 3'-end processing"/>
    <property type="evidence" value="ECO:0007669"/>
    <property type="project" value="TreeGrafter"/>
</dbReference>
<evidence type="ECO:0000256" key="17">
    <source>
        <dbReference type="ARBA" id="ARBA00022884"/>
    </source>
</evidence>
<feature type="region of interest" description="Disordered" evidence="23">
    <location>
        <begin position="1"/>
        <end position="31"/>
    </location>
</feature>
<dbReference type="SUPFAM" id="SSF47819">
    <property type="entry name" value="HRDC-like"/>
    <property type="match status" value="1"/>
</dbReference>
<keyword evidence="6" id="KW-1017">Isopeptide bond</keyword>
<keyword evidence="16" id="KW-0832">Ubl conjugation</keyword>
<evidence type="ECO:0000256" key="20">
    <source>
        <dbReference type="ARBA" id="ARBA00043957"/>
    </source>
</evidence>
<dbReference type="FunFam" id="3.30.420.10:FF:000022">
    <property type="entry name" value="Exosome component 10"/>
    <property type="match status" value="1"/>
</dbReference>
<evidence type="ECO:0000256" key="11">
    <source>
        <dbReference type="ARBA" id="ARBA00022763"/>
    </source>
</evidence>
<dbReference type="OrthoDB" id="2250022at2759"/>
<feature type="region of interest" description="Disordered" evidence="23">
    <location>
        <begin position="798"/>
        <end position="838"/>
    </location>
</feature>
<dbReference type="GO" id="GO:0000467">
    <property type="term" value="P:exonucleolytic trimming to generate mature 3'-end of 5.8S rRNA from tricistronic rRNA transcript (SSU-rRNA, 5.8S rRNA, LSU-rRNA)"/>
    <property type="evidence" value="ECO:0007669"/>
    <property type="project" value="InterPro"/>
</dbReference>
<dbReference type="AlphaFoldDB" id="A0A7K9HU39"/>
<evidence type="ECO:0000256" key="2">
    <source>
        <dbReference type="ARBA" id="ARBA00004496"/>
    </source>
</evidence>
<dbReference type="GO" id="GO:0003727">
    <property type="term" value="F:single-stranded RNA binding"/>
    <property type="evidence" value="ECO:0007669"/>
    <property type="project" value="TreeGrafter"/>
</dbReference>
<keyword evidence="9" id="KW-0540">Nuclease</keyword>
<dbReference type="GO" id="GO:0000176">
    <property type="term" value="C:nuclear exosome (RNase complex)"/>
    <property type="evidence" value="ECO:0007669"/>
    <property type="project" value="InterPro"/>
</dbReference>
<dbReference type="GO" id="GO:0071038">
    <property type="term" value="P:TRAMP-dependent tRNA surveillance pathway"/>
    <property type="evidence" value="ECO:0007669"/>
    <property type="project" value="TreeGrafter"/>
</dbReference>
<dbReference type="PANTHER" id="PTHR12124">
    <property type="entry name" value="POLYMYOSITIS/SCLERODERMA AUTOANTIGEN-RELATED"/>
    <property type="match status" value="1"/>
</dbReference>
<evidence type="ECO:0000256" key="23">
    <source>
        <dbReference type="SAM" id="MobiDB-lite"/>
    </source>
</evidence>
<dbReference type="GO" id="GO:0071037">
    <property type="term" value="P:nuclear polyadenylation-dependent snRNA catabolic process"/>
    <property type="evidence" value="ECO:0007669"/>
    <property type="project" value="TreeGrafter"/>
</dbReference>
<dbReference type="InterPro" id="IPR045092">
    <property type="entry name" value="Rrp6-like"/>
</dbReference>
<evidence type="ECO:0000256" key="5">
    <source>
        <dbReference type="ARBA" id="ARBA00022490"/>
    </source>
</evidence>
<dbReference type="GO" id="GO:0046872">
    <property type="term" value="F:metal ion binding"/>
    <property type="evidence" value="ECO:0007669"/>
    <property type="project" value="UniProtKB-KW"/>
</dbReference>
<keyword evidence="11" id="KW-0227">DNA damage</keyword>
<comment type="similarity">
    <text evidence="20">Belongs to the exosome component 10/RRP6 family.</text>
</comment>
<dbReference type="CDD" id="cd06147">
    <property type="entry name" value="Rrp6p_like_exo"/>
    <property type="match status" value="1"/>
</dbReference>
<feature type="compositionally biased region" description="Low complexity" evidence="23">
    <location>
        <begin position="766"/>
        <end position="777"/>
    </location>
</feature>
<dbReference type="GO" id="GO:0071035">
    <property type="term" value="P:nuclear polyadenylation-dependent rRNA catabolic process"/>
    <property type="evidence" value="ECO:0007669"/>
    <property type="project" value="TreeGrafter"/>
</dbReference>
<evidence type="ECO:0000313" key="25">
    <source>
        <dbReference type="EMBL" id="NXH16435.1"/>
    </source>
</evidence>
<feature type="compositionally biased region" description="Low complexity" evidence="23">
    <location>
        <begin position="7"/>
        <end position="24"/>
    </location>
</feature>
<dbReference type="SMART" id="SM00474">
    <property type="entry name" value="35EXOc"/>
    <property type="match status" value="1"/>
</dbReference>
<comment type="caution">
    <text evidence="25">The sequence shown here is derived from an EMBL/GenBank/DDBJ whole genome shotgun (WGS) entry which is preliminary data.</text>
</comment>
<sequence length="907" mass="103509">MAATVCGPSGSAAAESPAGQEGASGVAGQQPVKEEGDVAAEVLPGFSDADAFVKYALGTVVAATKASNGLPQPGDEYDFYRSFPGFRAYCETQGHRLLHCMSKVMQYHGCHSRMKDSNKVTELEDKFDMLVDSNDVILERVGILLDEAAGVNRNQQPVLPAGLQLPQTIISSWNRKAGEFHKKNPSETFRLLHAKNISRPQLKFREKIDNSNTPFVPKLFIKPNALKPLPEALTKSGRERKERPEDLDVPPALADFIHQQRTQQTEQDMFAHPYQYELERFSPPDGVLKKPEPQMYRPIEETPCHFITTLDELVELNEKLMNCKEFALDLEHHSYRSFLGFTCLMQISTRTEDFLIDTLELRSDMNILNETFTDPAIVKVLHGADSDVEWLQRDFGLYLVNMFDTHQAARLLSLGRHSLEHLLKLYCGVAADKQYQLADWRIRPLPEEMVRYARDDTHYLLYIYDKVREALWERGNEQPTQLQVVWQRSRDICLKKYIKPLFSDESYLELYRKQKRHLNTQQLAAFRLLFAWRDKMARQEDESTGYVLPSHMLLKISEELPKEPQGIIACCNPVPPLVRQQINELHLLIQQAREMPLLKSEIALSAKKSTPLTSPERLENNFFGPHDSSQIPMDVSQNNSALEPAPILEHGSLFWDSDRTVDIEDVQSESKYLVATTTVSMFSECDEDEETEKTLTSAQQKVQRIMETFENPFRMYLPSEHNPAYVSQAAKFDPSSKIYEISNRWKLMSRTQVQKEPKNESKKKAAQQSAAREQAQKAYQEATENIVSIRQQAVQEQANKKRERVEGEMGTELPKQEKKRPKASQQPEELEAPKQFTPFDYSKSNFKVFAGSSKAKQSPQFDPTKQAYAGKKFAGAGANKLQQSGNRSMSYLVGKAERGSRHHWPKR</sequence>
<evidence type="ECO:0000256" key="14">
    <source>
        <dbReference type="ARBA" id="ARBA00022839"/>
    </source>
</evidence>
<keyword evidence="13" id="KW-0271">Exosome</keyword>
<feature type="non-terminal residue" evidence="25">
    <location>
        <position position="1"/>
    </location>
</feature>
<comment type="cofactor">
    <cofactor evidence="1">
        <name>Mg(2+)</name>
        <dbReference type="ChEBI" id="CHEBI:18420"/>
    </cofactor>
</comment>
<dbReference type="PROSITE" id="PS50967">
    <property type="entry name" value="HRDC"/>
    <property type="match status" value="1"/>
</dbReference>
<dbReference type="InterPro" id="IPR012588">
    <property type="entry name" value="Exosome-assoc_fac_Rrp6_N"/>
</dbReference>
<evidence type="ECO:0000256" key="21">
    <source>
        <dbReference type="ARBA" id="ARBA00065628"/>
    </source>
</evidence>
<evidence type="ECO:0000256" key="1">
    <source>
        <dbReference type="ARBA" id="ARBA00001946"/>
    </source>
</evidence>
<gene>
    <name evidence="25" type="primary">Exosc10</name>
    <name evidence="25" type="ORF">BUCCAP_R03652</name>
</gene>
<keyword evidence="10" id="KW-0479">Metal-binding</keyword>
<dbReference type="GO" id="GO:0019219">
    <property type="term" value="P:regulation of nucleobase-containing compound metabolic process"/>
    <property type="evidence" value="ECO:0007669"/>
    <property type="project" value="UniProtKB-ARBA"/>
</dbReference>
<feature type="domain" description="HRDC" evidence="24">
    <location>
        <begin position="519"/>
        <end position="599"/>
    </location>
</feature>
<dbReference type="Proteomes" id="UP000534107">
    <property type="component" value="Unassembled WGS sequence"/>
</dbReference>
<dbReference type="InterPro" id="IPR010997">
    <property type="entry name" value="HRDC-like_sf"/>
</dbReference>
<accession>A0A7K9HU39</accession>
<dbReference type="InterPro" id="IPR049559">
    <property type="entry name" value="Rrp6p-like_exo"/>
</dbReference>
<evidence type="ECO:0000256" key="6">
    <source>
        <dbReference type="ARBA" id="ARBA00022499"/>
    </source>
</evidence>
<evidence type="ECO:0000256" key="10">
    <source>
        <dbReference type="ARBA" id="ARBA00022723"/>
    </source>
</evidence>
<evidence type="ECO:0000256" key="3">
    <source>
        <dbReference type="ARBA" id="ARBA00004604"/>
    </source>
</evidence>
<dbReference type="EMBL" id="VWZO01011554">
    <property type="protein sequence ID" value="NXH16435.1"/>
    <property type="molecule type" value="Genomic_DNA"/>
</dbReference>
<dbReference type="GO" id="GO:0006281">
    <property type="term" value="P:DNA repair"/>
    <property type="evidence" value="ECO:0007669"/>
    <property type="project" value="UniProtKB-KW"/>
</dbReference>
<feature type="compositionally biased region" description="Basic and acidic residues" evidence="23">
    <location>
        <begin position="798"/>
        <end position="807"/>
    </location>
</feature>
<comment type="subunit">
    <text evidence="21">Component of the RNA exosome complex. The catalytically inactive RNA exosome core complex (Exo-9) associates with the catalytic subunit EXOSC10/RRP6 (via its N-terminus). Exo-9 may associate with DIS3 to form the nucleolar exosome complex, or DIS3L to form the cytoplasmic exosome complex. The RNA exosome complex interacts with cofactors C1D/RRP47, MPHOSPH6/MPP6 and MTREX/MTR4. Interacts with MTREX; the interaction with MTREX mediates the association of MTREX with nuclear RNA exosomes. Part of the small subunit (SSU) processome, composed of more than 70 proteins and the RNA chaperone small nucleolar RNA (snoRNA) U3. Interacts with ALYREF/THOC4. Interacts with DHX36; this interaction occurs in a RNase-insensitive manner. Interacts with NRDE2. Interacts (via C-terminus) with USP36 (via C-terminus); the interaction is facilitated by the association with RNA and promotes sumoylation of EXOSC10.</text>
</comment>
<evidence type="ECO:0000256" key="16">
    <source>
        <dbReference type="ARBA" id="ARBA00022843"/>
    </source>
</evidence>
<keyword evidence="14" id="KW-0269">Exonuclease</keyword>
<dbReference type="InterPro" id="IPR002121">
    <property type="entry name" value="HRDC_dom"/>
</dbReference>
<dbReference type="GO" id="GO:0071039">
    <property type="term" value="P:nuclear polyadenylation-dependent CUT catabolic process"/>
    <property type="evidence" value="ECO:0007669"/>
    <property type="project" value="TreeGrafter"/>
</dbReference>
<evidence type="ECO:0000256" key="12">
    <source>
        <dbReference type="ARBA" id="ARBA00022801"/>
    </source>
</evidence>
<evidence type="ECO:0000256" key="13">
    <source>
        <dbReference type="ARBA" id="ARBA00022835"/>
    </source>
</evidence>
<dbReference type="InterPro" id="IPR044876">
    <property type="entry name" value="HRDC_dom_sf"/>
</dbReference>
<name>A0A7K9HU39_9PICI</name>
<dbReference type="GO" id="GO:0000166">
    <property type="term" value="F:nucleotide binding"/>
    <property type="evidence" value="ECO:0007669"/>
    <property type="project" value="InterPro"/>
</dbReference>
<feature type="region of interest" description="Disordered" evidence="23">
    <location>
        <begin position="750"/>
        <end position="777"/>
    </location>
</feature>
<keyword evidence="19" id="KW-0539">Nucleus</keyword>
<keyword evidence="5" id="KW-0963">Cytoplasm</keyword>
<dbReference type="SMART" id="SM00341">
    <property type="entry name" value="HRDC"/>
    <property type="match status" value="1"/>
</dbReference>
<keyword evidence="26" id="KW-1185">Reference proteome</keyword>
<evidence type="ECO:0000313" key="26">
    <source>
        <dbReference type="Proteomes" id="UP000534107"/>
    </source>
</evidence>
<dbReference type="GO" id="GO:0000175">
    <property type="term" value="F:3'-5'-RNA exonuclease activity"/>
    <property type="evidence" value="ECO:0007669"/>
    <property type="project" value="InterPro"/>
</dbReference>
<protein>
    <recommendedName>
        <fullName evidence="22">Exosome complex component 10</fullName>
    </recommendedName>
</protein>
<dbReference type="Pfam" id="PF08066">
    <property type="entry name" value="PMC2NT"/>
    <property type="match status" value="1"/>
</dbReference>
<keyword evidence="8" id="KW-0597">Phosphoprotein</keyword>
<evidence type="ECO:0000256" key="15">
    <source>
        <dbReference type="ARBA" id="ARBA00022842"/>
    </source>
</evidence>
<dbReference type="InterPro" id="IPR036397">
    <property type="entry name" value="RNaseH_sf"/>
</dbReference>
<dbReference type="Pfam" id="PF01612">
    <property type="entry name" value="DNA_pol_A_exo1"/>
    <property type="match status" value="1"/>
</dbReference>